<dbReference type="KEGG" id="acan:ACA1_222090"/>
<dbReference type="PANTHER" id="PTHR13627:SF31">
    <property type="entry name" value="RIBITOL 5-PHOSPHATE TRANSFERASE FKRP"/>
    <property type="match status" value="1"/>
</dbReference>
<gene>
    <name evidence="3" type="ORF">ACA1_222090</name>
</gene>
<dbReference type="PANTHER" id="PTHR13627">
    <property type="entry name" value="FUKUTIN RELATED PROTEIN"/>
    <property type="match status" value="1"/>
</dbReference>
<dbReference type="VEuPathDB" id="AmoebaDB:ACA1_222090"/>
<feature type="chain" id="PRO_5003990075" description="LicD/FKTN/FKRP nucleotidyltransferase domain-containing protein" evidence="1">
    <location>
        <begin position="20"/>
        <end position="274"/>
    </location>
</feature>
<dbReference type="GeneID" id="14916755"/>
<dbReference type="GO" id="GO:0009100">
    <property type="term" value="P:glycoprotein metabolic process"/>
    <property type="evidence" value="ECO:0007669"/>
    <property type="project" value="UniProtKB-ARBA"/>
</dbReference>
<dbReference type="InterPro" id="IPR052613">
    <property type="entry name" value="LicD_transferase"/>
</dbReference>
<protein>
    <recommendedName>
        <fullName evidence="2">LicD/FKTN/FKRP nucleotidyltransferase domain-containing protein</fullName>
    </recommendedName>
</protein>
<reference evidence="3 4" key="1">
    <citation type="journal article" date="2013" name="Genome Biol.">
        <title>Genome of Acanthamoeba castellanii highlights extensive lateral gene transfer and early evolution of tyrosine kinase signaling.</title>
        <authorList>
            <person name="Clarke M."/>
            <person name="Lohan A.J."/>
            <person name="Liu B."/>
            <person name="Lagkouvardos I."/>
            <person name="Roy S."/>
            <person name="Zafar N."/>
            <person name="Bertelli C."/>
            <person name="Schilde C."/>
            <person name="Kianianmomeni A."/>
            <person name="Burglin T.R."/>
            <person name="Frech C."/>
            <person name="Turcotte B."/>
            <person name="Kopec K.O."/>
            <person name="Synnott J.M."/>
            <person name="Choo C."/>
            <person name="Paponov I."/>
            <person name="Finkler A."/>
            <person name="Soon Heng Tan C."/>
            <person name="Hutchins A.P."/>
            <person name="Weinmeier T."/>
            <person name="Rattei T."/>
            <person name="Chu J.S."/>
            <person name="Gimenez G."/>
            <person name="Irimia M."/>
            <person name="Rigden D.J."/>
            <person name="Fitzpatrick D.A."/>
            <person name="Lorenzo-Morales J."/>
            <person name="Bateman A."/>
            <person name="Chiu C.H."/>
            <person name="Tang P."/>
            <person name="Hegemann P."/>
            <person name="Fromm H."/>
            <person name="Raoult D."/>
            <person name="Greub G."/>
            <person name="Miranda-Saavedra D."/>
            <person name="Chen N."/>
            <person name="Nash P."/>
            <person name="Ginger M.L."/>
            <person name="Horn M."/>
            <person name="Schaap P."/>
            <person name="Caler L."/>
            <person name="Loftus B."/>
        </authorList>
    </citation>
    <scope>NUCLEOTIDE SEQUENCE [LARGE SCALE GENOMIC DNA]</scope>
    <source>
        <strain evidence="3 4">Neff</strain>
    </source>
</reference>
<organism evidence="3 4">
    <name type="scientific">Acanthamoeba castellanii (strain ATCC 30010 / Neff)</name>
    <dbReference type="NCBI Taxonomy" id="1257118"/>
    <lineage>
        <taxon>Eukaryota</taxon>
        <taxon>Amoebozoa</taxon>
        <taxon>Discosea</taxon>
        <taxon>Longamoebia</taxon>
        <taxon>Centramoebida</taxon>
        <taxon>Acanthamoebidae</taxon>
        <taxon>Acanthamoeba</taxon>
    </lineage>
</organism>
<keyword evidence="1" id="KW-0732">Signal</keyword>
<feature type="domain" description="LicD/FKTN/FKRP nucleotidyltransferase" evidence="2">
    <location>
        <begin position="82"/>
        <end position="111"/>
    </location>
</feature>
<dbReference type="Pfam" id="PF04991">
    <property type="entry name" value="LicD"/>
    <property type="match status" value="1"/>
</dbReference>
<dbReference type="RefSeq" id="XP_004338006.1">
    <property type="nucleotide sequence ID" value="XM_004337958.1"/>
</dbReference>
<proteinExistence type="predicted"/>
<feature type="signal peptide" evidence="1">
    <location>
        <begin position="1"/>
        <end position="19"/>
    </location>
</feature>
<dbReference type="AlphaFoldDB" id="L8GTR2"/>
<accession>L8GTR2</accession>
<dbReference type="EMBL" id="KB008010">
    <property type="protein sequence ID" value="ELR15993.1"/>
    <property type="molecule type" value="Genomic_DNA"/>
</dbReference>
<sequence>MYIVCWLVISFWLFRGAYHYDRQAPTFPPVAAEIYANHFNVYPHNDPLYPNRSVSNHHPYLRHLLNHWIHFSEVLGFRYVAIAGTLLGAMRNGHIIPWDSDMDVAVDRETGEKITLLAAGHPESGMSRSSFDGLSIEFNNAVIDHQPWTDGEVRLIVNRYLALDLPGGNGPHFNRTGHLVPDQEDSVSFAALFARLVSYVDRRYAHIDIFCTEEFDGKYGWQSVEVGPSKATFPKRVEPCAFEGRMIWCPSKEDYDPIMQNNYGNDYMVPHPPS</sequence>
<evidence type="ECO:0000256" key="1">
    <source>
        <dbReference type="SAM" id="SignalP"/>
    </source>
</evidence>
<evidence type="ECO:0000313" key="3">
    <source>
        <dbReference type="EMBL" id="ELR15993.1"/>
    </source>
</evidence>
<dbReference type="Proteomes" id="UP000011083">
    <property type="component" value="Unassembled WGS sequence"/>
</dbReference>
<name>L8GTR2_ACACF</name>
<dbReference type="OrthoDB" id="444255at2759"/>
<dbReference type="InterPro" id="IPR007074">
    <property type="entry name" value="LicD/FKTN/FKRP_NTP_transf"/>
</dbReference>
<keyword evidence="4" id="KW-1185">Reference proteome</keyword>
<evidence type="ECO:0000313" key="4">
    <source>
        <dbReference type="Proteomes" id="UP000011083"/>
    </source>
</evidence>
<evidence type="ECO:0000259" key="2">
    <source>
        <dbReference type="Pfam" id="PF04991"/>
    </source>
</evidence>